<dbReference type="PANTHER" id="PTHR15048:SF0">
    <property type="entry name" value="STARCH-BINDING DOMAIN-CONTAINING PROTEIN 1"/>
    <property type="match status" value="1"/>
</dbReference>
<organism evidence="2 3">
    <name type="scientific">Vitrella brassicaformis (strain CCMP3155)</name>
    <dbReference type="NCBI Taxonomy" id="1169540"/>
    <lineage>
        <taxon>Eukaryota</taxon>
        <taxon>Sar</taxon>
        <taxon>Alveolata</taxon>
        <taxon>Colpodellida</taxon>
        <taxon>Vitrellaceae</taxon>
        <taxon>Vitrella</taxon>
    </lineage>
</organism>
<dbReference type="Gene3D" id="2.60.40.10">
    <property type="entry name" value="Immunoglobulins"/>
    <property type="match status" value="1"/>
</dbReference>
<dbReference type="STRING" id="1169540.A0A0G4FDA8"/>
<dbReference type="InParanoid" id="A0A0G4FDA8"/>
<dbReference type="EMBL" id="CDMY01000410">
    <property type="protein sequence ID" value="CEM11162.1"/>
    <property type="molecule type" value="Genomic_DNA"/>
</dbReference>
<evidence type="ECO:0000259" key="1">
    <source>
        <dbReference type="PROSITE" id="PS51166"/>
    </source>
</evidence>
<name>A0A0G4FDA8_VITBC</name>
<proteinExistence type="predicted"/>
<dbReference type="SUPFAM" id="SSF49452">
    <property type="entry name" value="Starch-binding domain-like"/>
    <property type="match status" value="1"/>
</dbReference>
<keyword evidence="3" id="KW-1185">Reference proteome</keyword>
<dbReference type="InterPro" id="IPR013784">
    <property type="entry name" value="Carb-bd-like_fold"/>
</dbReference>
<dbReference type="SMART" id="SM01065">
    <property type="entry name" value="CBM_2"/>
    <property type="match status" value="1"/>
</dbReference>
<feature type="domain" description="CBM20" evidence="1">
    <location>
        <begin position="2"/>
        <end position="109"/>
    </location>
</feature>
<dbReference type="CDD" id="cd05467">
    <property type="entry name" value="CBM20"/>
    <property type="match status" value="1"/>
</dbReference>
<dbReference type="VEuPathDB" id="CryptoDB:Vbra_9047"/>
<evidence type="ECO:0000313" key="3">
    <source>
        <dbReference type="Proteomes" id="UP000041254"/>
    </source>
</evidence>
<dbReference type="AlphaFoldDB" id="A0A0G4FDA8"/>
<dbReference type="Proteomes" id="UP000041254">
    <property type="component" value="Unassembled WGS sequence"/>
</dbReference>
<sequence>MVRGSGTTSLTFQCKCTITQPGDRLGVVGSHDALGSWDTRKAVVLTTDGDSFPVWNSTEVLLPAAGRIHYKYVVSGARNGTVLWEPFDGNHDVQSLPKGCFSILDEFGVLPRFVLLRPSSAPLPSSSPSPDTLHASVHQLPTSIIRRLFTLLDGRSMCRLCRCGSWVRDAHMEPLVAATESHGLVGVVRFDKWLVGRQLRAALSVVEVGHGPGNGWWWMKRVLVLVGQCRSCELPVTVSIDAASNHPHAPSNDDAFIWLLWVVAQSIRKAPRQQQIPAAAPRAVPMASKPLASPSISTVSSTVDGSPVNAHVAHRHEGSNRGVARCVMRAVLRYMPRTGAFLVLTCPAIDAVVW</sequence>
<gene>
    <name evidence="2" type="ORF">Vbra_9047</name>
</gene>
<evidence type="ECO:0000313" key="2">
    <source>
        <dbReference type="EMBL" id="CEM11162.1"/>
    </source>
</evidence>
<dbReference type="Pfam" id="PF00686">
    <property type="entry name" value="CBM_20"/>
    <property type="match status" value="1"/>
</dbReference>
<dbReference type="InterPro" id="IPR013783">
    <property type="entry name" value="Ig-like_fold"/>
</dbReference>
<dbReference type="GO" id="GO:2001070">
    <property type="term" value="F:starch binding"/>
    <property type="evidence" value="ECO:0007669"/>
    <property type="project" value="InterPro"/>
</dbReference>
<accession>A0A0G4FDA8</accession>
<dbReference type="GO" id="GO:0016020">
    <property type="term" value="C:membrane"/>
    <property type="evidence" value="ECO:0007669"/>
    <property type="project" value="TreeGrafter"/>
</dbReference>
<dbReference type="InterPro" id="IPR002044">
    <property type="entry name" value="CBM20"/>
</dbReference>
<dbReference type="OrthoDB" id="440291at2759"/>
<protein>
    <recommendedName>
        <fullName evidence="1">CBM20 domain-containing protein</fullName>
    </recommendedName>
</protein>
<dbReference type="PhylomeDB" id="A0A0G4FDA8"/>
<reference evidence="2 3" key="1">
    <citation type="submission" date="2014-11" db="EMBL/GenBank/DDBJ databases">
        <authorList>
            <person name="Zhu J."/>
            <person name="Qi W."/>
            <person name="Song R."/>
        </authorList>
    </citation>
    <scope>NUCLEOTIDE SEQUENCE [LARGE SCALE GENOMIC DNA]</scope>
</reference>
<dbReference type="PROSITE" id="PS51166">
    <property type="entry name" value="CBM20"/>
    <property type="match status" value="1"/>
</dbReference>
<dbReference type="PANTHER" id="PTHR15048">
    <property type="entry name" value="STARCH-BINDING DOMAIN-CONTAINING PROTEIN 1"/>
    <property type="match status" value="1"/>
</dbReference>